<feature type="region of interest" description="Disordered" evidence="1">
    <location>
        <begin position="201"/>
        <end position="246"/>
    </location>
</feature>
<evidence type="ECO:0000313" key="4">
    <source>
        <dbReference type="Proteomes" id="UP000323000"/>
    </source>
</evidence>
<proteinExistence type="predicted"/>
<feature type="compositionally biased region" description="Polar residues" evidence="1">
    <location>
        <begin position="201"/>
        <end position="210"/>
    </location>
</feature>
<organism evidence="3 4">
    <name type="scientific">Acer yangbiense</name>
    <dbReference type="NCBI Taxonomy" id="1000413"/>
    <lineage>
        <taxon>Eukaryota</taxon>
        <taxon>Viridiplantae</taxon>
        <taxon>Streptophyta</taxon>
        <taxon>Embryophyta</taxon>
        <taxon>Tracheophyta</taxon>
        <taxon>Spermatophyta</taxon>
        <taxon>Magnoliopsida</taxon>
        <taxon>eudicotyledons</taxon>
        <taxon>Gunneridae</taxon>
        <taxon>Pentapetalae</taxon>
        <taxon>rosids</taxon>
        <taxon>malvids</taxon>
        <taxon>Sapindales</taxon>
        <taxon>Sapindaceae</taxon>
        <taxon>Hippocastanoideae</taxon>
        <taxon>Acereae</taxon>
        <taxon>Acer</taxon>
    </lineage>
</organism>
<name>A0A5C7ICA0_9ROSI</name>
<evidence type="ECO:0000313" key="3">
    <source>
        <dbReference type="EMBL" id="TXG66469.1"/>
    </source>
</evidence>
<dbReference type="Pfam" id="PF14392">
    <property type="entry name" value="zf-CCHC_4"/>
    <property type="match status" value="1"/>
</dbReference>
<comment type="caution">
    <text evidence="3">The sequence shown here is derived from an EMBL/GenBank/DDBJ whole genome shotgun (WGS) entry which is preliminary data.</text>
</comment>
<sequence>MDQEEISKLCASLSIHGKEEKLWSVQETLKESAGRKLDLCLVGDIFRVLAGGLWSFDNSLLVLEKLSGTRDIVRLGFNKVVFSVQIPNAPLLCMTKEMGEFLGQLIGELVDIDVGVTGECFGKYLRLKVAIDISKPLKRFLRLELVKGEKSILLLRYEKLPVYCFHCGFIGHSHQECSNKKVDDVRVSNVEFDFGPWLKASSPSSQNKTVGQKFFQGGKQQDRNEGVLSSEKPSKVPGGNGSQWRS</sequence>
<feature type="domain" description="Zinc knuckle CX2CX4HX4C" evidence="2">
    <location>
        <begin position="131"/>
        <end position="178"/>
    </location>
</feature>
<gene>
    <name evidence="3" type="ORF">EZV62_007744</name>
</gene>
<dbReference type="Proteomes" id="UP000323000">
    <property type="component" value="Chromosome 3"/>
</dbReference>
<dbReference type="AlphaFoldDB" id="A0A5C7ICA0"/>
<accession>A0A5C7ICA0</accession>
<reference evidence="4" key="1">
    <citation type="journal article" date="2019" name="Gigascience">
        <title>De novo genome assembly of the endangered Acer yangbiense, a plant species with extremely small populations endemic to Yunnan Province, China.</title>
        <authorList>
            <person name="Yang J."/>
            <person name="Wariss H.M."/>
            <person name="Tao L."/>
            <person name="Zhang R."/>
            <person name="Yun Q."/>
            <person name="Hollingsworth P."/>
            <person name="Dao Z."/>
            <person name="Luo G."/>
            <person name="Guo H."/>
            <person name="Ma Y."/>
            <person name="Sun W."/>
        </authorList>
    </citation>
    <scope>NUCLEOTIDE SEQUENCE [LARGE SCALE GENOMIC DNA]</scope>
    <source>
        <strain evidence="4">cv. Malutang</strain>
    </source>
</reference>
<evidence type="ECO:0000259" key="2">
    <source>
        <dbReference type="Pfam" id="PF14392"/>
    </source>
</evidence>
<evidence type="ECO:0000256" key="1">
    <source>
        <dbReference type="SAM" id="MobiDB-lite"/>
    </source>
</evidence>
<dbReference type="EMBL" id="VAHF01000003">
    <property type="protein sequence ID" value="TXG66469.1"/>
    <property type="molecule type" value="Genomic_DNA"/>
</dbReference>
<dbReference type="InterPro" id="IPR025836">
    <property type="entry name" value="Zn_knuckle_CX2CX4HX4C"/>
</dbReference>
<keyword evidence="4" id="KW-1185">Reference proteome</keyword>
<dbReference type="InterPro" id="IPR040256">
    <property type="entry name" value="At4g02000-like"/>
</dbReference>
<protein>
    <recommendedName>
        <fullName evidence="2">Zinc knuckle CX2CX4HX4C domain-containing protein</fullName>
    </recommendedName>
</protein>
<dbReference type="PANTHER" id="PTHR31286:SF167">
    <property type="entry name" value="OS09G0268800 PROTEIN"/>
    <property type="match status" value="1"/>
</dbReference>
<dbReference type="PANTHER" id="PTHR31286">
    <property type="entry name" value="GLYCINE-RICH CELL WALL STRUCTURAL PROTEIN 1.8-LIKE"/>
    <property type="match status" value="1"/>
</dbReference>
<dbReference type="OrthoDB" id="1750606at2759"/>